<reference evidence="2" key="1">
    <citation type="submission" date="2019-08" db="EMBL/GenBank/DDBJ databases">
        <title>Phocoena sinus (Vaquita) genome, mPhoSin1, primary haplotype.</title>
        <authorList>
            <person name="Morin P."/>
            <person name="Mountcastle J."/>
            <person name="Fungtammasan C."/>
            <person name="Rhie A."/>
            <person name="Rojas-Bracho L."/>
            <person name="Smith C.R."/>
            <person name="Taylor B.L."/>
            <person name="Gulland F.M.D."/>
            <person name="Musser W."/>
            <person name="Houck M."/>
            <person name="Haase B."/>
            <person name="Paez S."/>
            <person name="Howe K."/>
            <person name="Torrance J."/>
            <person name="Formenti G."/>
            <person name="Phillippy A."/>
            <person name="Ryder O."/>
            <person name="Jarvis E.D."/>
            <person name="Fedrigo O."/>
        </authorList>
    </citation>
    <scope>NUCLEOTIDE SEQUENCE [LARGE SCALE GENOMIC DNA]</scope>
</reference>
<accession>A0A8C9CQS3</accession>
<dbReference type="PANTHER" id="PTHR34344">
    <property type="entry name" value="UPF0184 PROTEIN C9ORF16"/>
    <property type="match status" value="1"/>
</dbReference>
<gene>
    <name evidence="2" type="primary">BBLN</name>
</gene>
<proteinExistence type="predicted"/>
<evidence type="ECO:0000313" key="2">
    <source>
        <dbReference type="Ensembl" id="ENSPSNP00000026183.1"/>
    </source>
</evidence>
<keyword evidence="3" id="KW-1185">Reference proteome</keyword>
<evidence type="ECO:0008006" key="4">
    <source>
        <dbReference type="Google" id="ProtNLM"/>
    </source>
</evidence>
<dbReference type="Proteomes" id="UP000694554">
    <property type="component" value="Chromosome 6"/>
</dbReference>
<dbReference type="Ensembl" id="ENSPSNT00000029423.1">
    <property type="protein sequence ID" value="ENSPSNP00000026183.1"/>
    <property type="gene ID" value="ENSPSNG00000019065.1"/>
</dbReference>
<dbReference type="GeneTree" id="ENSGT00390000001761"/>
<feature type="compositionally biased region" description="Gly residues" evidence="1">
    <location>
        <begin position="19"/>
        <end position="29"/>
    </location>
</feature>
<reference evidence="2" key="2">
    <citation type="submission" date="2025-08" db="UniProtKB">
        <authorList>
            <consortium name="Ensembl"/>
        </authorList>
    </citation>
    <scope>IDENTIFICATION</scope>
</reference>
<evidence type="ECO:0000256" key="1">
    <source>
        <dbReference type="SAM" id="MobiDB-lite"/>
    </source>
</evidence>
<dbReference type="PANTHER" id="PTHR34344:SF1">
    <property type="entry name" value="BUBLIN COILED-COIL PROTEIN"/>
    <property type="match status" value="1"/>
</dbReference>
<name>A0A8C9CQS3_PHOSS</name>
<reference evidence="2" key="3">
    <citation type="submission" date="2025-09" db="UniProtKB">
        <authorList>
            <consortium name="Ensembl"/>
        </authorList>
    </citation>
    <scope>IDENTIFICATION</scope>
</reference>
<dbReference type="AlphaFoldDB" id="A0A8C9CQS3"/>
<dbReference type="InterPro" id="IPR005374">
    <property type="entry name" value="BBLN_eukaryota"/>
</dbReference>
<feature type="region of interest" description="Disordered" evidence="1">
    <location>
        <begin position="1"/>
        <end position="72"/>
    </location>
</feature>
<protein>
    <recommendedName>
        <fullName evidence="4">Bublin coiled-coil protein</fullName>
    </recommendedName>
</protein>
<sequence length="207" mass="21473">MGWSNPKILTGWSNPAAGRGEGPGTGGSGRSSTVRQGVGGARVWGRSLTDGRGRGPGGGAGRSSGCRAPPWGRGPGLLGAFRRGVPPFRPRVPSTASLFRPAPVVGATVAAISRRAALAAPEPTMSGPNGDLGMPVEAGAEGEDDGFEEAEYAAINSMLDQINSCLDHLEEKNDHLHARLQELLESNRQTRLEFQQQLGEAPSDASP</sequence>
<evidence type="ECO:0000313" key="3">
    <source>
        <dbReference type="Proteomes" id="UP000694554"/>
    </source>
</evidence>
<dbReference type="Pfam" id="PF03670">
    <property type="entry name" value="UPF0184"/>
    <property type="match status" value="1"/>
</dbReference>
<organism evidence="2 3">
    <name type="scientific">Phocoena sinus</name>
    <name type="common">Vaquita</name>
    <dbReference type="NCBI Taxonomy" id="42100"/>
    <lineage>
        <taxon>Eukaryota</taxon>
        <taxon>Metazoa</taxon>
        <taxon>Chordata</taxon>
        <taxon>Craniata</taxon>
        <taxon>Vertebrata</taxon>
        <taxon>Euteleostomi</taxon>
        <taxon>Mammalia</taxon>
        <taxon>Eutheria</taxon>
        <taxon>Laurasiatheria</taxon>
        <taxon>Artiodactyla</taxon>
        <taxon>Whippomorpha</taxon>
        <taxon>Cetacea</taxon>
        <taxon>Odontoceti</taxon>
        <taxon>Phocoenidae</taxon>
        <taxon>Phocoena</taxon>
    </lineage>
</organism>